<dbReference type="FunFam" id="2.30.30.30:FF:000003">
    <property type="entry name" value="Elongation factor P"/>
    <property type="match status" value="1"/>
</dbReference>
<keyword evidence="7 8" id="KW-0379">Hydroxylation</keyword>
<dbReference type="NCBIfam" id="NF001810">
    <property type="entry name" value="PRK00529.1"/>
    <property type="match status" value="1"/>
</dbReference>
<accession>A0A455T9L6</accession>
<dbReference type="HAMAP" id="MF_00141">
    <property type="entry name" value="EF_P"/>
    <property type="match status" value="1"/>
</dbReference>
<feature type="domain" description="Elongation factor P C-terminal" evidence="11">
    <location>
        <begin position="131"/>
        <end position="186"/>
    </location>
</feature>
<dbReference type="InterPro" id="IPR012340">
    <property type="entry name" value="NA-bd_OB-fold"/>
</dbReference>
<dbReference type="Gene3D" id="2.40.50.140">
    <property type="entry name" value="Nucleic acid-binding proteins"/>
    <property type="match status" value="2"/>
</dbReference>
<evidence type="ECO:0000313" key="13">
    <source>
        <dbReference type="EMBL" id="BBI01037.1"/>
    </source>
</evidence>
<feature type="modified residue" description="N6-(3,6-diaminohexanoyl)-5-hydroxylysine" evidence="8">
    <location>
        <position position="34"/>
    </location>
</feature>
<dbReference type="InterPro" id="IPR001059">
    <property type="entry name" value="Transl_elong_P/YeiP_cen"/>
</dbReference>
<dbReference type="OrthoDB" id="9801844at2"/>
<organism evidence="13 14">
    <name type="scientific">Buchnera aphidicola</name>
    <name type="common">Nipponaphis monzeni</name>
    <dbReference type="NCBI Taxonomy" id="2495405"/>
    <lineage>
        <taxon>Bacteria</taxon>
        <taxon>Pseudomonadati</taxon>
        <taxon>Pseudomonadota</taxon>
        <taxon>Gammaproteobacteria</taxon>
        <taxon>Enterobacterales</taxon>
        <taxon>Erwiniaceae</taxon>
        <taxon>Buchnera</taxon>
    </lineage>
</organism>
<dbReference type="Pfam" id="PF08207">
    <property type="entry name" value="EFP_N"/>
    <property type="match status" value="1"/>
</dbReference>
<dbReference type="Pfam" id="PF09285">
    <property type="entry name" value="Elong-fact-P_C"/>
    <property type="match status" value="1"/>
</dbReference>
<comment type="PTM">
    <text evidence="8">May be beta-lysylated on the epsilon-amino group of Lys-34 by the combined action of EpmA and EpmB, and then hydroxylated on the C5 position of the same residue by EpmC (if this protein is present). Lysylation is critical for the stimulatory effect of EF-P on peptide-bond formation. The lysylation moiety may extend toward the peptidyltransferase center and stabilize the terminal 3-CCA end of the tRNA. Hydroxylation of the C5 position on Lys-34 may allow additional potential stabilizing hydrogen-bond interactions with the P-tRNA.</text>
</comment>
<dbReference type="EMBL" id="AP019379">
    <property type="protein sequence ID" value="BBI01037.1"/>
    <property type="molecule type" value="Genomic_DNA"/>
</dbReference>
<comment type="subcellular location">
    <subcellularLocation>
        <location evidence="1 8">Cytoplasm</location>
    </subcellularLocation>
</comment>
<keyword evidence="14" id="KW-1185">Reference proteome</keyword>
<evidence type="ECO:0000256" key="1">
    <source>
        <dbReference type="ARBA" id="ARBA00004496"/>
    </source>
</evidence>
<dbReference type="Proteomes" id="UP000317544">
    <property type="component" value="Chromosome"/>
</dbReference>
<evidence type="ECO:0000259" key="12">
    <source>
        <dbReference type="SMART" id="SM01185"/>
    </source>
</evidence>
<evidence type="ECO:0000256" key="6">
    <source>
        <dbReference type="ARBA" id="ARBA00022917"/>
    </source>
</evidence>
<dbReference type="FunFam" id="2.40.50.140:FF:000004">
    <property type="entry name" value="Elongation factor P"/>
    <property type="match status" value="1"/>
</dbReference>
<dbReference type="GO" id="GO:0005829">
    <property type="term" value="C:cytosol"/>
    <property type="evidence" value="ECO:0007669"/>
    <property type="project" value="UniProtKB-ARBA"/>
</dbReference>
<evidence type="ECO:0000256" key="5">
    <source>
        <dbReference type="ARBA" id="ARBA00022768"/>
    </source>
</evidence>
<dbReference type="InterPro" id="IPR014722">
    <property type="entry name" value="Rib_uL2_dom2"/>
</dbReference>
<keyword evidence="6 8" id="KW-0648">Protein biosynthesis</keyword>
<evidence type="ECO:0000256" key="3">
    <source>
        <dbReference type="ARBA" id="ARBA00009479"/>
    </source>
</evidence>
<dbReference type="GO" id="GO:0043043">
    <property type="term" value="P:peptide biosynthetic process"/>
    <property type="evidence" value="ECO:0007669"/>
    <property type="project" value="InterPro"/>
</dbReference>
<dbReference type="PANTHER" id="PTHR30053">
    <property type="entry name" value="ELONGATION FACTOR P"/>
    <property type="match status" value="1"/>
</dbReference>
<evidence type="ECO:0000313" key="14">
    <source>
        <dbReference type="Proteomes" id="UP000317544"/>
    </source>
</evidence>
<evidence type="ECO:0000256" key="10">
    <source>
        <dbReference type="RuleBase" id="RU004389"/>
    </source>
</evidence>
<dbReference type="InterPro" id="IPR011768">
    <property type="entry name" value="Transl_elongation_fac_P"/>
</dbReference>
<keyword evidence="4 8" id="KW-0963">Cytoplasm</keyword>
<dbReference type="PIRSF" id="PIRSF005901">
    <property type="entry name" value="EF-P"/>
    <property type="match status" value="1"/>
</dbReference>
<dbReference type="GO" id="GO:0003746">
    <property type="term" value="F:translation elongation factor activity"/>
    <property type="evidence" value="ECO:0007669"/>
    <property type="project" value="UniProtKB-UniRule"/>
</dbReference>
<sequence length="197" mass="22697">MIISNTNKLKNGSKIILNNEPYLVESTTFVKPGKGQTFVRTKLRKLLTGKIIDKTFKSTDSLNIANIINTIVIYLYNDHQIYYFMHAKNFDQLSIKKTSLNNCIQWLIKGEKYSSIQWNNKLISIIPNNFVILQVISIAPNTKSDSITSGYKFVKLSTGIILKVPSFIQINDFLKINTYSGQYVARIKKNKQNFKYR</sequence>
<evidence type="ECO:0000256" key="7">
    <source>
        <dbReference type="ARBA" id="ARBA00023278"/>
    </source>
</evidence>
<dbReference type="SMART" id="SM01185">
    <property type="entry name" value="EFP"/>
    <property type="match status" value="1"/>
</dbReference>
<comment type="pathway">
    <text evidence="2 8">Protein biosynthesis; polypeptide chain elongation.</text>
</comment>
<evidence type="ECO:0000256" key="4">
    <source>
        <dbReference type="ARBA" id="ARBA00022490"/>
    </source>
</evidence>
<gene>
    <name evidence="8 13" type="primary">efp</name>
    <name evidence="13" type="ORF">BUCNMO_018</name>
</gene>
<dbReference type="InterPro" id="IPR013185">
    <property type="entry name" value="Transl_elong_KOW-like"/>
</dbReference>
<dbReference type="InterPro" id="IPR008991">
    <property type="entry name" value="Translation_prot_SH3-like_sf"/>
</dbReference>
<comment type="similarity">
    <text evidence="3 8 10">Belongs to the elongation factor P family.</text>
</comment>
<keyword evidence="5 8" id="KW-0251">Elongation factor</keyword>
<reference evidence="13 14" key="1">
    <citation type="journal article" date="2019" name="Proc. Natl. Acad. Sci. U.S.A.">
        <title>Exaggeration and cooption of innate immunity for social defense.</title>
        <authorList>
            <person name="Kutsukake M."/>
            <person name="Moriyama M."/>
            <person name="Shigenobu S."/>
            <person name="Meng X.-Y."/>
            <person name="Nikoh N."/>
            <person name="Noda C."/>
            <person name="Kobayashi S."/>
            <person name="Fukatsu T."/>
        </authorList>
    </citation>
    <scope>NUCLEOTIDE SEQUENCE [LARGE SCALE GENOMIC DNA]</scope>
    <source>
        <strain evidence="13 14">Nmo</strain>
    </source>
</reference>
<feature type="domain" description="Translation elongation factor P/YeiP central" evidence="12">
    <location>
        <begin position="69"/>
        <end position="123"/>
    </location>
</feature>
<proteinExistence type="inferred from homology"/>
<dbReference type="SUPFAM" id="SSF50249">
    <property type="entry name" value="Nucleic acid-binding proteins"/>
    <property type="match status" value="2"/>
</dbReference>
<dbReference type="AlphaFoldDB" id="A0A455T9L6"/>
<evidence type="ECO:0000256" key="2">
    <source>
        <dbReference type="ARBA" id="ARBA00004815"/>
    </source>
</evidence>
<dbReference type="PANTHER" id="PTHR30053:SF12">
    <property type="entry name" value="ELONGATION FACTOR P (EF-P) FAMILY PROTEIN"/>
    <property type="match status" value="1"/>
</dbReference>
<dbReference type="SMART" id="SM00841">
    <property type="entry name" value="Elong-fact-P_C"/>
    <property type="match status" value="1"/>
</dbReference>
<dbReference type="InterPro" id="IPR020599">
    <property type="entry name" value="Transl_elong_fac_P/YeiP"/>
</dbReference>
<dbReference type="UniPathway" id="UPA00345"/>
<dbReference type="NCBIfam" id="TIGR00038">
    <property type="entry name" value="efp"/>
    <property type="match status" value="1"/>
</dbReference>
<evidence type="ECO:0000256" key="8">
    <source>
        <dbReference type="HAMAP-Rule" id="MF_00141"/>
    </source>
</evidence>
<dbReference type="SUPFAM" id="SSF50104">
    <property type="entry name" value="Translation proteins SH3-like domain"/>
    <property type="match status" value="1"/>
</dbReference>
<protein>
    <recommendedName>
        <fullName evidence="8 9">Elongation factor P</fullName>
        <shortName evidence="8">EF-P</shortName>
    </recommendedName>
</protein>
<dbReference type="RefSeq" id="WP_158344475.1">
    <property type="nucleotide sequence ID" value="NZ_AP019379.1"/>
</dbReference>
<dbReference type="Pfam" id="PF01132">
    <property type="entry name" value="EFP"/>
    <property type="match status" value="1"/>
</dbReference>
<evidence type="ECO:0000256" key="9">
    <source>
        <dbReference type="NCBIfam" id="TIGR00038"/>
    </source>
</evidence>
<evidence type="ECO:0000259" key="11">
    <source>
        <dbReference type="SMART" id="SM00841"/>
    </source>
</evidence>
<comment type="function">
    <text evidence="8">Involved in peptide bond synthesis. Alleviates ribosome stalling that occurs when 3 or more consecutive Pro residues or the sequence PPG is present in a protein, possibly by augmenting the peptidyl transferase activity of the ribosome. Modification of Lys-34 is required for alleviation.</text>
</comment>
<dbReference type="InterPro" id="IPR015365">
    <property type="entry name" value="Elong-fact-P_C"/>
</dbReference>
<name>A0A455T9L6_9GAMM</name>
<dbReference type="Gene3D" id="2.30.30.30">
    <property type="match status" value="1"/>
</dbReference>